<dbReference type="EMBL" id="UZAL01052755">
    <property type="protein sequence ID" value="VDP87836.1"/>
    <property type="molecule type" value="Genomic_DNA"/>
</dbReference>
<reference evidence="1 2" key="1">
    <citation type="submission" date="2018-11" db="EMBL/GenBank/DDBJ databases">
        <authorList>
            <consortium name="Pathogen Informatics"/>
        </authorList>
    </citation>
    <scope>NUCLEOTIDE SEQUENCE [LARGE SCALE GENOMIC DNA]</scope>
    <source>
        <strain>Denwood</strain>
        <strain evidence="2">Zambia</strain>
    </source>
</reference>
<accession>A0A183Q7P5</accession>
<dbReference type="AlphaFoldDB" id="A0A183Q7P5"/>
<proteinExistence type="predicted"/>
<evidence type="ECO:0000313" key="2">
    <source>
        <dbReference type="Proteomes" id="UP000269396"/>
    </source>
</evidence>
<keyword evidence="2" id="KW-1185">Reference proteome</keyword>
<name>A0A183Q7P5_9TREM</name>
<organism evidence="1 2">
    <name type="scientific">Schistosoma mattheei</name>
    <dbReference type="NCBI Taxonomy" id="31246"/>
    <lineage>
        <taxon>Eukaryota</taxon>
        <taxon>Metazoa</taxon>
        <taxon>Spiralia</taxon>
        <taxon>Lophotrochozoa</taxon>
        <taxon>Platyhelminthes</taxon>
        <taxon>Trematoda</taxon>
        <taxon>Digenea</taxon>
        <taxon>Strigeidida</taxon>
        <taxon>Schistosomatoidea</taxon>
        <taxon>Schistosomatidae</taxon>
        <taxon>Schistosoma</taxon>
    </lineage>
</organism>
<dbReference type="Proteomes" id="UP000269396">
    <property type="component" value="Unassembled WGS sequence"/>
</dbReference>
<evidence type="ECO:0000313" key="1">
    <source>
        <dbReference type="EMBL" id="VDP87836.1"/>
    </source>
</evidence>
<gene>
    <name evidence="1" type="ORF">SMTD_LOCUS22631</name>
</gene>
<sequence length="87" mass="9712">MSSPVHLSVKEKLGGIVFGEMEGDDLTVLKAIKSLSLFRMIIPELPTSVLQMTNRWPKISFIGVLGYKIIRSQRHASVCNRQAKKVS</sequence>
<protein>
    <submittedName>
        <fullName evidence="1">Uncharacterized protein</fullName>
    </submittedName>
</protein>